<evidence type="ECO:0000313" key="3">
    <source>
        <dbReference type="Proteomes" id="UP000078599"/>
    </source>
</evidence>
<protein>
    <recommendedName>
        <fullName evidence="1">Biopterin-dependent aromatic amino acid hydroxylase family profile domain-containing protein</fullName>
    </recommendedName>
</protein>
<dbReference type="Proteomes" id="UP000078599">
    <property type="component" value="Unassembled WGS sequence"/>
</dbReference>
<feature type="domain" description="Biopterin-dependent aromatic amino acid hydroxylase family profile" evidence="1">
    <location>
        <begin position="1"/>
        <end position="38"/>
    </location>
</feature>
<sequence length="38" mass="4343">MRVASLYWKHVRFFCFANPVTNKIRGGKGKVSAPYEAL</sequence>
<name>A0ABM9T8I5_THIA3</name>
<evidence type="ECO:0000259" key="1">
    <source>
        <dbReference type="PROSITE" id="PS51410"/>
    </source>
</evidence>
<reference evidence="2 3" key="1">
    <citation type="submission" date="2015-03" db="EMBL/GenBank/DDBJ databases">
        <authorList>
            <person name="Regsiter A."/>
            <person name="william w."/>
        </authorList>
    </citation>
    <scope>NUCLEOTIDE SEQUENCE [LARGE SCALE GENOMIC DNA]</scope>
    <source>
        <strain evidence="2 3">CB1</strain>
    </source>
</reference>
<accession>A0ABM9T8I5</accession>
<dbReference type="PROSITE" id="PS51410">
    <property type="entry name" value="BH4_AAA_HYDROXYL_2"/>
    <property type="match status" value="1"/>
</dbReference>
<keyword evidence="3" id="KW-1185">Reference proteome</keyword>
<evidence type="ECO:0000313" key="2">
    <source>
        <dbReference type="EMBL" id="CQR35189.1"/>
    </source>
</evidence>
<dbReference type="EMBL" id="CTRI01000027">
    <property type="protein sequence ID" value="CQR35189.1"/>
    <property type="molecule type" value="Genomic_DNA"/>
</dbReference>
<gene>
    <name evidence="2" type="ORF">THICB1_50092</name>
</gene>
<organism evidence="2 3">
    <name type="scientific">Thiomonas arsenitoxydans (strain DSM 22701 / CIP 110005 / 3As)</name>
    <dbReference type="NCBI Taxonomy" id="426114"/>
    <lineage>
        <taxon>Bacteria</taxon>
        <taxon>Pseudomonadati</taxon>
        <taxon>Pseudomonadota</taxon>
        <taxon>Betaproteobacteria</taxon>
        <taxon>Burkholderiales</taxon>
        <taxon>Thiomonas</taxon>
    </lineage>
</organism>
<dbReference type="InterPro" id="IPR019774">
    <property type="entry name" value="Aromatic-AA_hydroxylase_C"/>
</dbReference>
<proteinExistence type="predicted"/>
<comment type="caution">
    <text evidence="2">The sequence shown here is derived from an EMBL/GenBank/DDBJ whole genome shotgun (WGS) entry which is preliminary data.</text>
</comment>